<reference evidence="1 2" key="1">
    <citation type="submission" date="2024-11" db="EMBL/GenBank/DDBJ databases">
        <title>A near-complete genome assembly of Cinchona calisaya.</title>
        <authorList>
            <person name="Lian D.C."/>
            <person name="Zhao X.W."/>
            <person name="Wei L."/>
        </authorList>
    </citation>
    <scope>NUCLEOTIDE SEQUENCE [LARGE SCALE GENOMIC DNA]</scope>
    <source>
        <tissue evidence="1">Nenye</tissue>
    </source>
</reference>
<sequence>MSSTPCDLPFSDFVYADQITCHATRVMTISFKHYSKNSRVSFCLIPFYKDQKAFVVESGAIIYEHGDFPTMEATGNEGTMRGELQMEGAVEWTLWSINLVTPCLMMIPHPLSGGRCRCFGATTKSINEDVLSCADADVFLLIGVDSRRKIKAVRFSE</sequence>
<protein>
    <submittedName>
        <fullName evidence="1">Uncharacterized protein</fullName>
    </submittedName>
</protein>
<comment type="caution">
    <text evidence="1">The sequence shown here is derived from an EMBL/GenBank/DDBJ whole genome shotgun (WGS) entry which is preliminary data.</text>
</comment>
<dbReference type="Proteomes" id="UP001630127">
    <property type="component" value="Unassembled WGS sequence"/>
</dbReference>
<organism evidence="1 2">
    <name type="scientific">Cinchona calisaya</name>
    <dbReference type="NCBI Taxonomy" id="153742"/>
    <lineage>
        <taxon>Eukaryota</taxon>
        <taxon>Viridiplantae</taxon>
        <taxon>Streptophyta</taxon>
        <taxon>Embryophyta</taxon>
        <taxon>Tracheophyta</taxon>
        <taxon>Spermatophyta</taxon>
        <taxon>Magnoliopsida</taxon>
        <taxon>eudicotyledons</taxon>
        <taxon>Gunneridae</taxon>
        <taxon>Pentapetalae</taxon>
        <taxon>asterids</taxon>
        <taxon>lamiids</taxon>
        <taxon>Gentianales</taxon>
        <taxon>Rubiaceae</taxon>
        <taxon>Cinchonoideae</taxon>
        <taxon>Cinchoneae</taxon>
        <taxon>Cinchona</taxon>
    </lineage>
</organism>
<name>A0ABD3B496_9GENT</name>
<keyword evidence="2" id="KW-1185">Reference proteome</keyword>
<evidence type="ECO:0000313" key="2">
    <source>
        <dbReference type="Proteomes" id="UP001630127"/>
    </source>
</evidence>
<gene>
    <name evidence="1" type="ORF">ACH5RR_001323</name>
</gene>
<proteinExistence type="predicted"/>
<dbReference type="EMBL" id="JBJUIK010000001">
    <property type="protein sequence ID" value="KAL3537957.1"/>
    <property type="molecule type" value="Genomic_DNA"/>
</dbReference>
<accession>A0ABD3B496</accession>
<evidence type="ECO:0000313" key="1">
    <source>
        <dbReference type="EMBL" id="KAL3537957.1"/>
    </source>
</evidence>
<dbReference type="AlphaFoldDB" id="A0ABD3B496"/>